<dbReference type="PROSITE" id="PS51733">
    <property type="entry name" value="BPL_LPL_CATALYTIC"/>
    <property type="match status" value="1"/>
</dbReference>
<organism evidence="8 9">
    <name type="scientific">Pacificispira spongiicola</name>
    <dbReference type="NCBI Taxonomy" id="2729598"/>
    <lineage>
        <taxon>Bacteria</taxon>
        <taxon>Pseudomonadati</taxon>
        <taxon>Pseudomonadota</taxon>
        <taxon>Alphaproteobacteria</taxon>
        <taxon>Rhodospirillales</taxon>
        <taxon>Rhodospirillaceae</taxon>
        <taxon>Pacificispira</taxon>
    </lineage>
</organism>
<dbReference type="Proteomes" id="UP000539372">
    <property type="component" value="Unassembled WGS sequence"/>
</dbReference>
<dbReference type="SUPFAM" id="SSF50037">
    <property type="entry name" value="C-terminal domain of transcriptional repressors"/>
    <property type="match status" value="1"/>
</dbReference>
<dbReference type="AlphaFoldDB" id="A0A7Y0HFM7"/>
<dbReference type="InterPro" id="IPR045864">
    <property type="entry name" value="aa-tRNA-synth_II/BPL/LPL"/>
</dbReference>
<comment type="caution">
    <text evidence="8">The sequence shown here is derived from an EMBL/GenBank/DDBJ whole genome shotgun (WGS) entry which is preliminary data.</text>
</comment>
<evidence type="ECO:0000313" key="8">
    <source>
        <dbReference type="EMBL" id="NMM46026.1"/>
    </source>
</evidence>
<keyword evidence="3" id="KW-0067">ATP-binding</keyword>
<dbReference type="Gene3D" id="3.30.930.10">
    <property type="entry name" value="Bira Bifunctional Protein, Domain 2"/>
    <property type="match status" value="1"/>
</dbReference>
<dbReference type="GO" id="GO:0004077">
    <property type="term" value="F:biotin--[biotin carboxyl-carrier protein] ligase activity"/>
    <property type="evidence" value="ECO:0007669"/>
    <property type="project" value="UniProtKB-EC"/>
</dbReference>
<dbReference type="CDD" id="cd16442">
    <property type="entry name" value="BPL"/>
    <property type="match status" value="1"/>
</dbReference>
<feature type="domain" description="BPL/LPL catalytic" evidence="7">
    <location>
        <begin position="1"/>
        <end position="176"/>
    </location>
</feature>
<evidence type="ECO:0000313" key="9">
    <source>
        <dbReference type="Proteomes" id="UP000539372"/>
    </source>
</evidence>
<comment type="catalytic activity">
    <reaction evidence="6">
        <text>biotin + L-lysyl-[protein] + ATP = N(6)-biotinyl-L-lysyl-[protein] + AMP + diphosphate + H(+)</text>
        <dbReference type="Rhea" id="RHEA:11756"/>
        <dbReference type="Rhea" id="RHEA-COMP:9752"/>
        <dbReference type="Rhea" id="RHEA-COMP:10505"/>
        <dbReference type="ChEBI" id="CHEBI:15378"/>
        <dbReference type="ChEBI" id="CHEBI:29969"/>
        <dbReference type="ChEBI" id="CHEBI:30616"/>
        <dbReference type="ChEBI" id="CHEBI:33019"/>
        <dbReference type="ChEBI" id="CHEBI:57586"/>
        <dbReference type="ChEBI" id="CHEBI:83144"/>
        <dbReference type="ChEBI" id="CHEBI:456215"/>
        <dbReference type="EC" id="6.3.4.15"/>
    </reaction>
</comment>
<dbReference type="Pfam" id="PF02237">
    <property type="entry name" value="BPL_C"/>
    <property type="match status" value="1"/>
</dbReference>
<evidence type="ECO:0000256" key="2">
    <source>
        <dbReference type="ARBA" id="ARBA00022741"/>
    </source>
</evidence>
<keyword evidence="9" id="KW-1185">Reference proteome</keyword>
<dbReference type="Gene3D" id="2.30.30.100">
    <property type="match status" value="1"/>
</dbReference>
<dbReference type="InterPro" id="IPR004408">
    <property type="entry name" value="Biotin_CoA_COase_ligase"/>
</dbReference>
<dbReference type="PANTHER" id="PTHR12835:SF5">
    <property type="entry name" value="BIOTIN--PROTEIN LIGASE"/>
    <property type="match status" value="1"/>
</dbReference>
<keyword evidence="4" id="KW-0092">Biotin</keyword>
<dbReference type="InterPro" id="IPR008988">
    <property type="entry name" value="Transcriptional_repressor_C"/>
</dbReference>
<proteinExistence type="predicted"/>
<dbReference type="EC" id="6.3.4.15" evidence="5"/>
<gene>
    <name evidence="8" type="ORF">HH303_16130</name>
</gene>
<keyword evidence="1 8" id="KW-0436">Ligase</keyword>
<dbReference type="GO" id="GO:0005524">
    <property type="term" value="F:ATP binding"/>
    <property type="evidence" value="ECO:0007669"/>
    <property type="project" value="UniProtKB-KW"/>
</dbReference>
<evidence type="ECO:0000259" key="7">
    <source>
        <dbReference type="PROSITE" id="PS51733"/>
    </source>
</evidence>
<dbReference type="PANTHER" id="PTHR12835">
    <property type="entry name" value="BIOTIN PROTEIN LIGASE"/>
    <property type="match status" value="1"/>
</dbReference>
<evidence type="ECO:0000256" key="6">
    <source>
        <dbReference type="ARBA" id="ARBA00047846"/>
    </source>
</evidence>
<evidence type="ECO:0000256" key="3">
    <source>
        <dbReference type="ARBA" id="ARBA00022840"/>
    </source>
</evidence>
<evidence type="ECO:0000256" key="4">
    <source>
        <dbReference type="ARBA" id="ARBA00023267"/>
    </source>
</evidence>
<dbReference type="Pfam" id="PF03099">
    <property type="entry name" value="BPL_LplA_LipB"/>
    <property type="match status" value="1"/>
</dbReference>
<dbReference type="GO" id="GO:0005737">
    <property type="term" value="C:cytoplasm"/>
    <property type="evidence" value="ECO:0007669"/>
    <property type="project" value="TreeGrafter"/>
</dbReference>
<evidence type="ECO:0000256" key="5">
    <source>
        <dbReference type="ARBA" id="ARBA00024227"/>
    </source>
</evidence>
<dbReference type="EMBL" id="JABBNT010000005">
    <property type="protein sequence ID" value="NMM46026.1"/>
    <property type="molecule type" value="Genomic_DNA"/>
</dbReference>
<keyword evidence="2" id="KW-0547">Nucleotide-binding</keyword>
<dbReference type="InterPro" id="IPR003142">
    <property type="entry name" value="BPL_C"/>
</dbReference>
<name>A0A7Y0HFM7_9PROT</name>
<dbReference type="InterPro" id="IPR004143">
    <property type="entry name" value="BPL_LPL_catalytic"/>
</dbReference>
<reference evidence="8 9" key="1">
    <citation type="submission" date="2020-04" db="EMBL/GenBank/DDBJ databases">
        <title>Rhodospirillaceae bacterium KN72 isolated from deep sea.</title>
        <authorList>
            <person name="Zhang D.-C."/>
        </authorList>
    </citation>
    <scope>NUCLEOTIDE SEQUENCE [LARGE SCALE GENOMIC DNA]</scope>
    <source>
        <strain evidence="8 9">KN72</strain>
    </source>
</reference>
<dbReference type="SUPFAM" id="SSF55681">
    <property type="entry name" value="Class II aaRS and biotin synthetases"/>
    <property type="match status" value="1"/>
</dbReference>
<protein>
    <recommendedName>
        <fullName evidence="5">biotin--[biotin carboxyl-carrier protein] ligase</fullName>
        <ecNumber evidence="5">6.3.4.15</ecNumber>
    </recommendedName>
</protein>
<sequence>MSLPQGWTGHVFDEIGSTMDVARALANDGAPDRTAVRAVRQTGGRGRYGRHWVAEPGNLYVTALFREDRPLADCAQLSFAAALALLDCVETPQSRLKWPNDVLIGGKKVAGILLEGGGEPSAPWILIGIGVNCVHHPEDGTTYKATDLAAQGIDLPADRLYPMLLSRLDHWRGVWKTEGPSALHRAWTDAAANIGETIRVRLSDREISGRFDGLDDSGALILAEPDGTMHKISAGDVFLR</sequence>
<evidence type="ECO:0000256" key="1">
    <source>
        <dbReference type="ARBA" id="ARBA00022598"/>
    </source>
</evidence>
<accession>A0A7Y0HFM7</accession>
<dbReference type="NCBIfam" id="TIGR00121">
    <property type="entry name" value="birA_ligase"/>
    <property type="match status" value="1"/>
</dbReference>